<accession>A0AAF3F5Z5</accession>
<name>A0AAF3F5Z5_9BILA</name>
<reference evidence="4" key="1">
    <citation type="submission" date="2024-02" db="UniProtKB">
        <authorList>
            <consortium name="WormBaseParasite"/>
        </authorList>
    </citation>
    <scope>IDENTIFICATION</scope>
</reference>
<keyword evidence="3" id="KW-1185">Reference proteome</keyword>
<dbReference type="Gene3D" id="3.30.710.10">
    <property type="entry name" value="Potassium Channel Kv1.1, Chain A"/>
    <property type="match status" value="1"/>
</dbReference>
<dbReference type="PROSITE" id="PS50144">
    <property type="entry name" value="MATH"/>
    <property type="match status" value="1"/>
</dbReference>
<dbReference type="SUPFAM" id="SSF49599">
    <property type="entry name" value="TRAF domain-like"/>
    <property type="match status" value="1"/>
</dbReference>
<dbReference type="SUPFAM" id="SSF54695">
    <property type="entry name" value="POZ domain"/>
    <property type="match status" value="1"/>
</dbReference>
<dbReference type="InterPro" id="IPR000210">
    <property type="entry name" value="BTB/POZ_dom"/>
</dbReference>
<dbReference type="InterPro" id="IPR011333">
    <property type="entry name" value="SKP1/BTB/POZ_sf"/>
</dbReference>
<dbReference type="GO" id="GO:0030163">
    <property type="term" value="P:protein catabolic process"/>
    <property type="evidence" value="ECO:0007669"/>
    <property type="project" value="UniProtKB-ARBA"/>
</dbReference>
<protein>
    <submittedName>
        <fullName evidence="4">BTB domain-containing protein</fullName>
    </submittedName>
</protein>
<dbReference type="PROSITE" id="PS50097">
    <property type="entry name" value="BTB"/>
    <property type="match status" value="1"/>
</dbReference>
<evidence type="ECO:0000259" key="1">
    <source>
        <dbReference type="PROSITE" id="PS50097"/>
    </source>
</evidence>
<evidence type="ECO:0000259" key="2">
    <source>
        <dbReference type="PROSITE" id="PS50144"/>
    </source>
</evidence>
<dbReference type="Gene3D" id="2.60.210.10">
    <property type="entry name" value="Apoptosis, Tumor Necrosis Factor Receptor Associated Protein 2, Chain A"/>
    <property type="match status" value="1"/>
</dbReference>
<dbReference type="WBParaSite" id="MBELARI_LOCUS21913">
    <property type="protein sequence ID" value="MBELARI_LOCUS21913"/>
    <property type="gene ID" value="MBELARI_LOCUS21913"/>
</dbReference>
<dbReference type="InterPro" id="IPR002083">
    <property type="entry name" value="MATH/TRAF_dom"/>
</dbReference>
<dbReference type="Proteomes" id="UP000887575">
    <property type="component" value="Unassembled WGS sequence"/>
</dbReference>
<dbReference type="Pfam" id="PF00651">
    <property type="entry name" value="BTB"/>
    <property type="match status" value="1"/>
</dbReference>
<dbReference type="Pfam" id="PF22486">
    <property type="entry name" value="MATH_2"/>
    <property type="match status" value="1"/>
</dbReference>
<evidence type="ECO:0000313" key="3">
    <source>
        <dbReference type="Proteomes" id="UP000887575"/>
    </source>
</evidence>
<proteinExistence type="predicted"/>
<dbReference type="SMART" id="SM00225">
    <property type="entry name" value="BTB"/>
    <property type="match status" value="1"/>
</dbReference>
<organism evidence="3 4">
    <name type="scientific">Mesorhabditis belari</name>
    <dbReference type="NCBI Taxonomy" id="2138241"/>
    <lineage>
        <taxon>Eukaryota</taxon>
        <taxon>Metazoa</taxon>
        <taxon>Ecdysozoa</taxon>
        <taxon>Nematoda</taxon>
        <taxon>Chromadorea</taxon>
        <taxon>Rhabditida</taxon>
        <taxon>Rhabditina</taxon>
        <taxon>Rhabditomorpha</taxon>
        <taxon>Rhabditoidea</taxon>
        <taxon>Rhabditidae</taxon>
        <taxon>Mesorhabditinae</taxon>
        <taxon>Mesorhabditis</taxon>
    </lineage>
</organism>
<sequence length="583" mass="65874">MIGMGFIVIRAAERSKNSVISHGKEIPSTLVVKSNRFNIITAIRGFSQCESRFLETVVKLKEEVFCTVQQARYKAKFAVFNTRNEEIPTTVYTGTQQLYALVIVSLLVQHLAPQDELQLVLTLIFDTGTKRSKSLPPYLHTFLHKANRSQVLCSFKSMNHPLDYTAEENGQGRRRKNVSLVDGISHYTETTTRMEQIHFINKWSIEQFSVQQELCPPGESVEGSCFGSGPYKFQLRLYPSGKDEDCSGYISLYLLIKDCPSSRLSFRVNFSLDTLDGPRNCALNKNVVTINRGGIVTASKFFSLDSLKSRGNRLLPDDTLTVSVELVVFGELHNDKSEIELSDVDEEPAEATGRQKQSLTNASFFLMDRKRKSALSDGMQQGIAVPEDEYDGGFSSLLDSGELTDFSIICGNNEIKTHRAVLFARSGYFQGVFRSQYSTENQASKVELKDIDPDVLTAVVNYMYTLNCPQISSMSSRIARAADRFIMPGLKSRCEAFLLNDVSAHNVSERLKTAYELQMNKLKRKTVGYFARNREEVVKTEEWKDLRRLDPELSGQIVEDAWKLAENNKYPSVKRRRASETDI</sequence>
<evidence type="ECO:0000313" key="4">
    <source>
        <dbReference type="WBParaSite" id="MBELARI_LOCUS21913"/>
    </source>
</evidence>
<dbReference type="AlphaFoldDB" id="A0AAF3F5Z5"/>
<dbReference type="Gene3D" id="1.25.40.420">
    <property type="match status" value="1"/>
</dbReference>
<dbReference type="PANTHER" id="PTHR24413">
    <property type="entry name" value="SPECKLE-TYPE POZ PROTEIN"/>
    <property type="match status" value="1"/>
</dbReference>
<dbReference type="InterPro" id="IPR008974">
    <property type="entry name" value="TRAF-like"/>
</dbReference>
<feature type="domain" description="MATH" evidence="2">
    <location>
        <begin position="198"/>
        <end position="326"/>
    </location>
</feature>
<feature type="domain" description="BTB" evidence="1">
    <location>
        <begin position="404"/>
        <end position="465"/>
    </location>
</feature>